<name>K0NHH2_DESTT</name>
<organism evidence="1 2">
    <name type="scientific">Desulfobacula toluolica (strain DSM 7467 / Tol2)</name>
    <dbReference type="NCBI Taxonomy" id="651182"/>
    <lineage>
        <taxon>Bacteria</taxon>
        <taxon>Pseudomonadati</taxon>
        <taxon>Thermodesulfobacteriota</taxon>
        <taxon>Desulfobacteria</taxon>
        <taxon>Desulfobacterales</taxon>
        <taxon>Desulfobacteraceae</taxon>
        <taxon>Desulfobacula</taxon>
    </lineage>
</organism>
<proteinExistence type="predicted"/>
<dbReference type="EMBL" id="FO203503">
    <property type="protein sequence ID" value="CCK80736.1"/>
    <property type="molecule type" value="Genomic_DNA"/>
</dbReference>
<dbReference type="STRING" id="651182.TOL2_C25770"/>
<sequence>MAVYMKAFKNPNKDFQSLLWANQGERPSLPVAVIFKILPELPSDCLKKCILNCFELLNKKEVVLILKQTQSLTFSSLFTILSKECLARKVVSPALCFVFDSRKICFDYHSFDYLFLNPVPYTKLNFLKYHF</sequence>
<keyword evidence="2" id="KW-1185">Reference proteome</keyword>
<gene>
    <name evidence="1" type="ordered locus">TOL2_C25770</name>
</gene>
<evidence type="ECO:0000313" key="1">
    <source>
        <dbReference type="EMBL" id="CCK80736.1"/>
    </source>
</evidence>
<dbReference type="Proteomes" id="UP000007347">
    <property type="component" value="Chromosome"/>
</dbReference>
<protein>
    <submittedName>
        <fullName evidence="1">Uncharacterized protein</fullName>
    </submittedName>
</protein>
<dbReference type="PATRIC" id="fig|651182.5.peg.3032"/>
<dbReference type="AlphaFoldDB" id="K0NHH2"/>
<reference evidence="1 2" key="1">
    <citation type="journal article" date="2013" name="Environ. Microbiol.">
        <title>Complete genome, catabolic sub-proteomes and key-metabolites of Desulfobacula toluolica Tol2, a marine, aromatic compound-degrading, sulfate-reducing bacterium.</title>
        <authorList>
            <person name="Wohlbrand L."/>
            <person name="Jacob J.H."/>
            <person name="Kube M."/>
            <person name="Mussmann M."/>
            <person name="Jarling R."/>
            <person name="Beck A."/>
            <person name="Amann R."/>
            <person name="Wilkes H."/>
            <person name="Reinhardt R."/>
            <person name="Rabus R."/>
        </authorList>
    </citation>
    <scope>NUCLEOTIDE SEQUENCE [LARGE SCALE GENOMIC DNA]</scope>
    <source>
        <strain evidence="2">DSM 7467 / Tol2</strain>
    </source>
</reference>
<accession>K0NHH2</accession>
<evidence type="ECO:0000313" key="2">
    <source>
        <dbReference type="Proteomes" id="UP000007347"/>
    </source>
</evidence>
<dbReference type="KEGG" id="dto:TOL2_C25770"/>
<dbReference type="HOGENOM" id="CLU_1924215_0_0_7"/>